<reference evidence="2 3" key="1">
    <citation type="submission" date="2020-05" db="EMBL/GenBank/DDBJ databases">
        <title>Genome sequence of Kribbella sandramycini ATCC 39419.</title>
        <authorList>
            <person name="Maclea K.S."/>
            <person name="Fair J.L."/>
        </authorList>
    </citation>
    <scope>NUCLEOTIDE SEQUENCE [LARGE SCALE GENOMIC DNA]</scope>
    <source>
        <strain evidence="2 3">ATCC 39419</strain>
    </source>
</reference>
<keyword evidence="3" id="KW-1185">Reference proteome</keyword>
<dbReference type="EMBL" id="JACHKF010000001">
    <property type="protein sequence ID" value="MBB6565868.1"/>
    <property type="molecule type" value="Genomic_DNA"/>
</dbReference>
<name>A0A7Y4L274_9ACTN</name>
<evidence type="ECO:0000313" key="1">
    <source>
        <dbReference type="EMBL" id="MBB6565868.1"/>
    </source>
</evidence>
<gene>
    <name evidence="1" type="ORF">HNR71_001505</name>
    <name evidence="2" type="ORF">HPO96_17950</name>
</gene>
<accession>A0A7Y4L274</accession>
<sequence length="354" mass="38577">MRTLMSGQAPVSYGQIYVESAQADYDVDDCFRGQRNGLCGAASAGTLFLITGMHTGDVGFAVEAYDEEPVIDESWEEIVEASYQPGGEAALVSWGGEGRWPLALAETTYRVRYCGSGMDAAHDSDPPMDDEPPVDRYVLQFWPAPAAPDRIVKRTSELAAYWHRTAQALPPPLTPEQVAAAEAKRAADQAELWAAERLESWGGRLPSERVQQVQQASRLARLDRELLDELDASDAETLTAVARWSARQACAAAGLDQIDWIADALDRMDQGVDFSELLRPPAGTFDGSFAIMHSGDWDASRPAPIQALLTLTATYDEEPLRAAIATLWLAVGASGPEVVARLRTSFPQLRNPVR</sequence>
<protein>
    <submittedName>
        <fullName evidence="2">Uncharacterized protein</fullName>
    </submittedName>
</protein>
<reference evidence="1 4" key="2">
    <citation type="submission" date="2020-08" db="EMBL/GenBank/DDBJ databases">
        <title>Sequencing the genomes of 1000 actinobacteria strains.</title>
        <authorList>
            <person name="Klenk H.-P."/>
        </authorList>
    </citation>
    <scope>NUCLEOTIDE SEQUENCE [LARGE SCALE GENOMIC DNA]</scope>
    <source>
        <strain evidence="1 4">DSM 15626</strain>
    </source>
</reference>
<dbReference type="EMBL" id="JABJRC010000003">
    <property type="protein sequence ID" value="NOL42132.1"/>
    <property type="molecule type" value="Genomic_DNA"/>
</dbReference>
<organism evidence="2 3">
    <name type="scientific">Kribbella sandramycini</name>
    <dbReference type="NCBI Taxonomy" id="60450"/>
    <lineage>
        <taxon>Bacteria</taxon>
        <taxon>Bacillati</taxon>
        <taxon>Actinomycetota</taxon>
        <taxon>Actinomycetes</taxon>
        <taxon>Propionibacteriales</taxon>
        <taxon>Kribbellaceae</taxon>
        <taxon>Kribbella</taxon>
    </lineage>
</organism>
<dbReference type="Proteomes" id="UP000534306">
    <property type="component" value="Unassembled WGS sequence"/>
</dbReference>
<dbReference type="RefSeq" id="WP_171674579.1">
    <property type="nucleotide sequence ID" value="NZ_BAAAGT010000001.1"/>
</dbReference>
<evidence type="ECO:0000313" key="2">
    <source>
        <dbReference type="EMBL" id="NOL42132.1"/>
    </source>
</evidence>
<evidence type="ECO:0000313" key="4">
    <source>
        <dbReference type="Proteomes" id="UP000553957"/>
    </source>
</evidence>
<dbReference type="AlphaFoldDB" id="A0A7Y4L274"/>
<dbReference type="Proteomes" id="UP000553957">
    <property type="component" value="Unassembled WGS sequence"/>
</dbReference>
<evidence type="ECO:0000313" key="3">
    <source>
        <dbReference type="Proteomes" id="UP000534306"/>
    </source>
</evidence>
<proteinExistence type="predicted"/>
<comment type="caution">
    <text evidence="2">The sequence shown here is derived from an EMBL/GenBank/DDBJ whole genome shotgun (WGS) entry which is preliminary data.</text>
</comment>